<gene>
    <name evidence="1" type="ORF">HGRIS_004206</name>
</gene>
<sequence>MTLETGLDACCTAIARFTDISSLTIDFQYPVVLDGLPEVPPVFMGALEPILQLQRLTRLDIQILYLHLDDTAIASMAAAFPHIRHLRLEFSRDSNVTFLGLIPLATQCPELEMLILSELLVVEQEVPPPSTVSSGSKLHFFEVNNNPPATKEFIEMVLSRYFPLLPEITMCYARGGSRAVGGYRNGNAPKTVSVLM</sequence>
<dbReference type="SUPFAM" id="SSF52047">
    <property type="entry name" value="RNI-like"/>
    <property type="match status" value="1"/>
</dbReference>
<proteinExistence type="predicted"/>
<evidence type="ECO:0000313" key="1">
    <source>
        <dbReference type="EMBL" id="KAL0955322.1"/>
    </source>
</evidence>
<protein>
    <submittedName>
        <fullName evidence="1">Uncharacterized protein</fullName>
    </submittedName>
</protein>
<dbReference type="Proteomes" id="UP001556367">
    <property type="component" value="Unassembled WGS sequence"/>
</dbReference>
<organism evidence="1 2">
    <name type="scientific">Hohenbuehelia grisea</name>
    <dbReference type="NCBI Taxonomy" id="104357"/>
    <lineage>
        <taxon>Eukaryota</taxon>
        <taxon>Fungi</taxon>
        <taxon>Dikarya</taxon>
        <taxon>Basidiomycota</taxon>
        <taxon>Agaricomycotina</taxon>
        <taxon>Agaricomycetes</taxon>
        <taxon>Agaricomycetidae</taxon>
        <taxon>Agaricales</taxon>
        <taxon>Pleurotineae</taxon>
        <taxon>Pleurotaceae</taxon>
        <taxon>Hohenbuehelia</taxon>
    </lineage>
</organism>
<reference evidence="2" key="1">
    <citation type="submission" date="2024-06" db="EMBL/GenBank/DDBJ databases">
        <title>Multi-omics analyses provide insights into the biosynthesis of the anticancer antibiotic pleurotin in Hohenbuehelia grisea.</title>
        <authorList>
            <person name="Weaver J.A."/>
            <person name="Alberti F."/>
        </authorList>
    </citation>
    <scope>NUCLEOTIDE SEQUENCE [LARGE SCALE GENOMIC DNA]</scope>
    <source>
        <strain evidence="2">T-177</strain>
    </source>
</reference>
<accession>A0ABR3JIT4</accession>
<dbReference type="Gene3D" id="3.80.10.10">
    <property type="entry name" value="Ribonuclease Inhibitor"/>
    <property type="match status" value="1"/>
</dbReference>
<evidence type="ECO:0000313" key="2">
    <source>
        <dbReference type="Proteomes" id="UP001556367"/>
    </source>
</evidence>
<keyword evidence="2" id="KW-1185">Reference proteome</keyword>
<comment type="caution">
    <text evidence="1">The sequence shown here is derived from an EMBL/GenBank/DDBJ whole genome shotgun (WGS) entry which is preliminary data.</text>
</comment>
<dbReference type="EMBL" id="JASNQZ010000007">
    <property type="protein sequence ID" value="KAL0955322.1"/>
    <property type="molecule type" value="Genomic_DNA"/>
</dbReference>
<name>A0ABR3JIT4_9AGAR</name>
<dbReference type="InterPro" id="IPR032675">
    <property type="entry name" value="LRR_dom_sf"/>
</dbReference>